<accession>A0A428RTP0</accession>
<keyword evidence="2" id="KW-0812">Transmembrane</keyword>
<dbReference type="EMBL" id="NKCL01000134">
    <property type="protein sequence ID" value="RSL80893.1"/>
    <property type="molecule type" value="Genomic_DNA"/>
</dbReference>
<evidence type="ECO:0000256" key="2">
    <source>
        <dbReference type="SAM" id="Phobius"/>
    </source>
</evidence>
<name>A0A428RTP0_9HYPO</name>
<evidence type="ECO:0000313" key="3">
    <source>
        <dbReference type="EMBL" id="RSL80893.1"/>
    </source>
</evidence>
<evidence type="ECO:0000256" key="1">
    <source>
        <dbReference type="SAM" id="MobiDB-lite"/>
    </source>
</evidence>
<feature type="region of interest" description="Disordered" evidence="1">
    <location>
        <begin position="325"/>
        <end position="374"/>
    </location>
</feature>
<evidence type="ECO:0000313" key="4">
    <source>
        <dbReference type="Proteomes" id="UP000287972"/>
    </source>
</evidence>
<reference evidence="3 4" key="1">
    <citation type="submission" date="2017-06" db="EMBL/GenBank/DDBJ databases">
        <title>Comparative genomic analysis of Ambrosia Fusariam Clade fungi.</title>
        <authorList>
            <person name="Stajich J.E."/>
            <person name="Carrillo J."/>
            <person name="Kijimoto T."/>
            <person name="Eskalen A."/>
            <person name="O'Donnell K."/>
            <person name="Kasson M."/>
        </authorList>
    </citation>
    <scope>NUCLEOTIDE SEQUENCE [LARGE SCALE GENOMIC DNA]</scope>
    <source>
        <strain evidence="3 4">NRRL62606</strain>
    </source>
</reference>
<keyword evidence="2" id="KW-1133">Transmembrane helix</keyword>
<feature type="transmembrane region" description="Helical" evidence="2">
    <location>
        <begin position="235"/>
        <end position="257"/>
    </location>
</feature>
<organism evidence="3 4">
    <name type="scientific">Fusarium floridanum</name>
    <dbReference type="NCBI Taxonomy" id="1325733"/>
    <lineage>
        <taxon>Eukaryota</taxon>
        <taxon>Fungi</taxon>
        <taxon>Dikarya</taxon>
        <taxon>Ascomycota</taxon>
        <taxon>Pezizomycotina</taxon>
        <taxon>Sordariomycetes</taxon>
        <taxon>Hypocreomycetidae</taxon>
        <taxon>Hypocreales</taxon>
        <taxon>Nectriaceae</taxon>
        <taxon>Fusarium</taxon>
        <taxon>Fusarium solani species complex</taxon>
    </lineage>
</organism>
<sequence length="374" mass="40420">MAAPWEFPAPNPWDPTIPVPTPNPWEPPAPNPWEPPAPAPAPVPNPEAPAPAPSTWDAPIQTIPGDGGSWFEPPSVESKSWVTLTTANIPPLVSPTDWATLTTASIPPLATPTGLAEETPAKGTTGWLYATIGCIIVIIFLLIFNCVQWVGIRQLNKEAKSRRTAERRLQLVSKDEALPPTETTTTTTKLNKHQSVCTEIDLLQAQQALTRRRTTINMSIQIAPRSLPEDNNSSMMVVTVSAIMVLIVSGLIGYVIFVARPRPIHHINAANGGRPIRNNANNPVRTLHYTNGSWERFPQAPISQGFAVQYLRYILQRARAITGRDRAADNEAQTDGQNQNAGAQQHDNVAGHGQNSGGQGHDSGGHDGIRPATA</sequence>
<dbReference type="AlphaFoldDB" id="A0A428RTP0"/>
<gene>
    <name evidence="3" type="ORF">CEP51_006225</name>
</gene>
<feature type="region of interest" description="Disordered" evidence="1">
    <location>
        <begin position="1"/>
        <end position="58"/>
    </location>
</feature>
<feature type="transmembrane region" description="Helical" evidence="2">
    <location>
        <begin position="127"/>
        <end position="152"/>
    </location>
</feature>
<proteinExistence type="predicted"/>
<protein>
    <submittedName>
        <fullName evidence="3">Uncharacterized protein</fullName>
    </submittedName>
</protein>
<feature type="compositionally biased region" description="Polar residues" evidence="1">
    <location>
        <begin position="331"/>
        <end position="347"/>
    </location>
</feature>
<keyword evidence="4" id="KW-1185">Reference proteome</keyword>
<dbReference type="Proteomes" id="UP000287972">
    <property type="component" value="Unassembled WGS sequence"/>
</dbReference>
<feature type="compositionally biased region" description="Basic and acidic residues" evidence="1">
    <location>
        <begin position="363"/>
        <end position="374"/>
    </location>
</feature>
<comment type="caution">
    <text evidence="3">The sequence shown here is derived from an EMBL/GenBank/DDBJ whole genome shotgun (WGS) entry which is preliminary data.</text>
</comment>
<keyword evidence="2" id="KW-0472">Membrane</keyword>
<feature type="compositionally biased region" description="Pro residues" evidence="1">
    <location>
        <begin position="7"/>
        <end position="52"/>
    </location>
</feature>